<keyword evidence="1" id="KW-1133">Transmembrane helix</keyword>
<evidence type="ECO:0000313" key="3">
    <source>
        <dbReference type="EMBL" id="AKA22979.1"/>
    </source>
</evidence>
<dbReference type="Pfam" id="PF07811">
    <property type="entry name" value="TadE"/>
    <property type="match status" value="1"/>
</dbReference>
<organism evidence="3 4">
    <name type="scientific">Pseudomonas chlororaphis</name>
    <dbReference type="NCBI Taxonomy" id="587753"/>
    <lineage>
        <taxon>Bacteria</taxon>
        <taxon>Pseudomonadati</taxon>
        <taxon>Pseudomonadota</taxon>
        <taxon>Gammaproteobacteria</taxon>
        <taxon>Pseudomonadales</taxon>
        <taxon>Pseudomonadaceae</taxon>
        <taxon>Pseudomonas</taxon>
    </lineage>
</organism>
<protein>
    <submittedName>
        <fullName evidence="3">Membrane protein</fullName>
    </submittedName>
</protein>
<dbReference type="EMBL" id="CP011110">
    <property type="protein sequence ID" value="AKA22979.1"/>
    <property type="molecule type" value="Genomic_DNA"/>
</dbReference>
<evidence type="ECO:0000259" key="2">
    <source>
        <dbReference type="Pfam" id="PF07811"/>
    </source>
</evidence>
<sequence length="167" mass="18090">MNVKGMRGLYTVEFAITSLVLFTLLFGVLEMGRLYFTVNALNETVRRGARLAAVCDINDPVILRRAMFNASTNSGPSSLLNNLTSANLNLVYLDANGAVVASPNDLTGSNGYAAIRYIQLQVTNFSFNLLIPGFNGVFVLPVFRSTVPRESLGRQPQAAVTPEITPC</sequence>
<proteinExistence type="predicted"/>
<keyword evidence="1" id="KW-0812">Transmembrane</keyword>
<dbReference type="AlphaFoldDB" id="A0A0D5XWB2"/>
<dbReference type="PATRIC" id="fig|587753.10.peg.1515"/>
<name>A0A0D5XWB2_9PSED</name>
<feature type="domain" description="TadE-like" evidence="2">
    <location>
        <begin position="10"/>
        <end position="50"/>
    </location>
</feature>
<dbReference type="KEGG" id="pcz:PCL1606_15240"/>
<feature type="transmembrane region" description="Helical" evidence="1">
    <location>
        <begin position="12"/>
        <end position="36"/>
    </location>
</feature>
<keyword evidence="1" id="KW-0472">Membrane</keyword>
<evidence type="ECO:0000313" key="4">
    <source>
        <dbReference type="Proteomes" id="UP000032748"/>
    </source>
</evidence>
<gene>
    <name evidence="3" type="ORF">PCL1606_15240</name>
</gene>
<dbReference type="RefSeq" id="WP_044464655.1">
    <property type="nucleotide sequence ID" value="NZ_CP011110.1"/>
</dbReference>
<evidence type="ECO:0000256" key="1">
    <source>
        <dbReference type="SAM" id="Phobius"/>
    </source>
</evidence>
<accession>A0A0D5XWB2</accession>
<reference evidence="3 4" key="1">
    <citation type="journal article" date="2015" name="Mol. Plant Microbe Interact.">
        <title>Comparative Genomic Analysis of Pseudomonas chlororaphis PCL1606 Reveals New Insight into Antifungal Compounds Involved in Biocontrol.</title>
        <authorList>
            <person name="Calderon C.E."/>
            <person name="Ramos C."/>
            <person name="de Vicente A."/>
            <person name="Cazorla F.M."/>
        </authorList>
    </citation>
    <scope>NUCLEOTIDE SEQUENCE [LARGE SCALE GENOMIC DNA]</scope>
    <source>
        <strain evidence="3 4">PCL1606</strain>
    </source>
</reference>
<dbReference type="Proteomes" id="UP000032748">
    <property type="component" value="Chromosome"/>
</dbReference>
<dbReference type="InterPro" id="IPR012495">
    <property type="entry name" value="TadE-like_dom"/>
</dbReference>
<dbReference type="OrthoDB" id="6948598at2"/>